<dbReference type="Proteomes" id="UP000591131">
    <property type="component" value="Unassembled WGS sequence"/>
</dbReference>
<organism evidence="1 2">
    <name type="scientific">Perkinsus chesapeaki</name>
    <name type="common">Clam parasite</name>
    <name type="synonym">Perkinsus andrewsi</name>
    <dbReference type="NCBI Taxonomy" id="330153"/>
    <lineage>
        <taxon>Eukaryota</taxon>
        <taxon>Sar</taxon>
        <taxon>Alveolata</taxon>
        <taxon>Perkinsozoa</taxon>
        <taxon>Perkinsea</taxon>
        <taxon>Perkinsida</taxon>
        <taxon>Perkinsidae</taxon>
        <taxon>Perkinsus</taxon>
    </lineage>
</organism>
<reference evidence="1 2" key="1">
    <citation type="submission" date="2020-04" db="EMBL/GenBank/DDBJ databases">
        <title>Perkinsus chesapeaki whole genome sequence.</title>
        <authorList>
            <person name="Bogema D.R."/>
        </authorList>
    </citation>
    <scope>NUCLEOTIDE SEQUENCE [LARGE SCALE GENOMIC DNA]</scope>
    <source>
        <strain evidence="1">ATCC PRA-425</strain>
    </source>
</reference>
<name>A0A7J6MS57_PERCH</name>
<evidence type="ECO:0000313" key="1">
    <source>
        <dbReference type="EMBL" id="KAF4674354.1"/>
    </source>
</evidence>
<dbReference type="EMBL" id="JAAPAO010000065">
    <property type="protein sequence ID" value="KAF4674354.1"/>
    <property type="molecule type" value="Genomic_DNA"/>
</dbReference>
<protein>
    <submittedName>
        <fullName evidence="1">Uncharacterized protein</fullName>
    </submittedName>
</protein>
<keyword evidence="2" id="KW-1185">Reference proteome</keyword>
<evidence type="ECO:0000313" key="2">
    <source>
        <dbReference type="Proteomes" id="UP000591131"/>
    </source>
</evidence>
<dbReference type="AlphaFoldDB" id="A0A7J6MS57"/>
<gene>
    <name evidence="1" type="ORF">FOL47_009376</name>
</gene>
<sequence length="69" mass="8016">MFRDSDAALDQQLVNFQRIVGTLPQHLARSDEQRVKDICKDDNPHEDALDVLTRMHDEDLKREDVAVKN</sequence>
<dbReference type="OrthoDB" id="427636at2759"/>
<proteinExistence type="predicted"/>
<accession>A0A7J6MS57</accession>
<comment type="caution">
    <text evidence="1">The sequence shown here is derived from an EMBL/GenBank/DDBJ whole genome shotgun (WGS) entry which is preliminary data.</text>
</comment>